<keyword evidence="1" id="KW-1133">Transmembrane helix</keyword>
<dbReference type="EMBL" id="FLUM01000001">
    <property type="protein sequence ID" value="SBV90810.1"/>
    <property type="molecule type" value="Genomic_DNA"/>
</dbReference>
<accession>A0A212IUC4</accession>
<gene>
    <name evidence="2" type="ORF">KL86DYS1_10170</name>
</gene>
<dbReference type="AlphaFoldDB" id="A0A212IUC4"/>
<proteinExistence type="predicted"/>
<evidence type="ECO:0000313" key="2">
    <source>
        <dbReference type="EMBL" id="SBV90810.1"/>
    </source>
</evidence>
<keyword evidence="1" id="KW-0472">Membrane</keyword>
<evidence type="ECO:0000256" key="1">
    <source>
        <dbReference type="SAM" id="Phobius"/>
    </source>
</evidence>
<sequence>MNENYNNYKQHTNVGFRIISIFTILLSGYMMCAYFYSFGNATFFETVSKLPTGEVPLAESYYMETVKYPVRDFIYGTLFFITLIWAIASTAKRNVRSLSICLVTAIMLCVAVFLINEILIYS</sequence>
<dbReference type="RefSeq" id="WP_296937944.1">
    <property type="nucleotide sequence ID" value="NZ_LT599032.1"/>
</dbReference>
<feature type="transmembrane region" description="Helical" evidence="1">
    <location>
        <begin position="14"/>
        <end position="36"/>
    </location>
</feature>
<protein>
    <submittedName>
        <fullName evidence="2">Uncharacterized protein</fullName>
    </submittedName>
</protein>
<name>A0A212IUC4_9BACT</name>
<feature type="transmembrane region" description="Helical" evidence="1">
    <location>
        <begin position="98"/>
        <end position="121"/>
    </location>
</feature>
<feature type="transmembrane region" description="Helical" evidence="1">
    <location>
        <begin position="73"/>
        <end position="91"/>
    </location>
</feature>
<reference evidence="2" key="1">
    <citation type="submission" date="2016-04" db="EMBL/GenBank/DDBJ databases">
        <authorList>
            <person name="Evans L.H."/>
            <person name="Alamgir A."/>
            <person name="Owens N."/>
            <person name="Weber N.D."/>
            <person name="Virtaneva K."/>
            <person name="Barbian K."/>
            <person name="Babar A."/>
            <person name="Rosenke K."/>
        </authorList>
    </citation>
    <scope>NUCLEOTIDE SEQUENCE</scope>
    <source>
        <strain evidence="2">86-1</strain>
    </source>
</reference>
<organism evidence="2">
    <name type="scientific">uncultured Dysgonomonas sp</name>
    <dbReference type="NCBI Taxonomy" id="206096"/>
    <lineage>
        <taxon>Bacteria</taxon>
        <taxon>Pseudomonadati</taxon>
        <taxon>Bacteroidota</taxon>
        <taxon>Bacteroidia</taxon>
        <taxon>Bacteroidales</taxon>
        <taxon>Dysgonomonadaceae</taxon>
        <taxon>Dysgonomonas</taxon>
        <taxon>environmental samples</taxon>
    </lineage>
</organism>
<keyword evidence="1" id="KW-0812">Transmembrane</keyword>